<dbReference type="PANTHER" id="PTHR35370:SF1">
    <property type="entry name" value="TYPE VI SECRETION SYSTEM COMPONENT TSSF1"/>
    <property type="match status" value="1"/>
</dbReference>
<protein>
    <submittedName>
        <fullName evidence="1">TssD</fullName>
    </submittedName>
</protein>
<proteinExistence type="predicted"/>
<dbReference type="InterPro" id="IPR010272">
    <property type="entry name" value="T6SS_TssF"/>
</dbReference>
<dbReference type="EMBL" id="UAUE01000003">
    <property type="protein sequence ID" value="SPY94244.1"/>
    <property type="molecule type" value="Genomic_DNA"/>
</dbReference>
<dbReference type="Proteomes" id="UP000251485">
    <property type="component" value="Unassembled WGS sequence"/>
</dbReference>
<dbReference type="PANTHER" id="PTHR35370">
    <property type="entry name" value="CYTOPLASMIC PROTEIN-RELATED-RELATED"/>
    <property type="match status" value="1"/>
</dbReference>
<accession>A0A2X2BGG2</accession>
<dbReference type="AlphaFoldDB" id="A0A2X2BGG2"/>
<evidence type="ECO:0000313" key="2">
    <source>
        <dbReference type="Proteomes" id="UP000251485"/>
    </source>
</evidence>
<evidence type="ECO:0000313" key="1">
    <source>
        <dbReference type="EMBL" id="SPY94244.1"/>
    </source>
</evidence>
<sequence>MPKKKPQLVNLLSHNVKDPDTSRIMDGLSYLSGNLRQQIDRQFPELTNSLANMLWPNYARPVPSMTIVEYHPNYAQCQHATKISAGQPF</sequence>
<reference evidence="1 2" key="1">
    <citation type="submission" date="2018-06" db="EMBL/GenBank/DDBJ databases">
        <authorList>
            <consortium name="Pathogen Informatics"/>
            <person name="Doyle S."/>
        </authorList>
    </citation>
    <scope>NUCLEOTIDE SEQUENCE [LARGE SCALE GENOMIC DNA]</scope>
    <source>
        <strain evidence="1 2">NCTC10975</strain>
    </source>
</reference>
<dbReference type="Pfam" id="PF05947">
    <property type="entry name" value="T6SS_TssF"/>
    <property type="match status" value="1"/>
</dbReference>
<organism evidence="1 2">
    <name type="scientific">Proteus mirabilis</name>
    <dbReference type="NCBI Taxonomy" id="584"/>
    <lineage>
        <taxon>Bacteria</taxon>
        <taxon>Pseudomonadati</taxon>
        <taxon>Pseudomonadota</taxon>
        <taxon>Gammaproteobacteria</taxon>
        <taxon>Enterobacterales</taxon>
        <taxon>Morganellaceae</taxon>
        <taxon>Proteus</taxon>
    </lineage>
</organism>
<name>A0A2X2BGG2_PROMI</name>
<gene>
    <name evidence="1" type="primary">tssD_2</name>
    <name evidence="1" type="ORF">NCTC10975_00580</name>
</gene>